<organism evidence="3 4">
    <name type="scientific">Butyrivibrio hungatei</name>
    <dbReference type="NCBI Taxonomy" id="185008"/>
    <lineage>
        <taxon>Bacteria</taxon>
        <taxon>Bacillati</taxon>
        <taxon>Bacillota</taxon>
        <taxon>Clostridia</taxon>
        <taxon>Lachnospirales</taxon>
        <taxon>Lachnospiraceae</taxon>
        <taxon>Butyrivibrio</taxon>
    </lineage>
</organism>
<keyword evidence="1" id="KW-0472">Membrane</keyword>
<keyword evidence="1" id="KW-0812">Transmembrane</keyword>
<keyword evidence="1" id="KW-1133">Transmembrane helix</keyword>
<dbReference type="Proteomes" id="UP000183047">
    <property type="component" value="Unassembled WGS sequence"/>
</dbReference>
<gene>
    <name evidence="3" type="ORF">SAMN02910451_00355</name>
</gene>
<evidence type="ECO:0000313" key="3">
    <source>
        <dbReference type="EMBL" id="SCX78873.1"/>
    </source>
</evidence>
<dbReference type="EMBL" id="FMUR01000003">
    <property type="protein sequence ID" value="SCX78873.1"/>
    <property type="molecule type" value="Genomic_DNA"/>
</dbReference>
<feature type="domain" description="Zinc-ribbon" evidence="2">
    <location>
        <begin position="2"/>
        <end position="23"/>
    </location>
</feature>
<evidence type="ECO:0000256" key="1">
    <source>
        <dbReference type="SAM" id="Phobius"/>
    </source>
</evidence>
<reference evidence="4" key="1">
    <citation type="submission" date="2016-10" db="EMBL/GenBank/DDBJ databases">
        <authorList>
            <person name="Varghese N."/>
            <person name="Submissions S."/>
        </authorList>
    </citation>
    <scope>NUCLEOTIDE SEQUENCE [LARGE SCALE GENOMIC DNA]</scope>
    <source>
        <strain evidence="4">XBD2006</strain>
    </source>
</reference>
<protein>
    <submittedName>
        <fullName evidence="3">Zinc-ribbon domain-containing protein</fullName>
    </submittedName>
</protein>
<dbReference type="RefSeq" id="WP_176756586.1">
    <property type="nucleotide sequence ID" value="NZ_FMUR01000003.1"/>
</dbReference>
<proteinExistence type="predicted"/>
<sequence length="284" mass="32154">MFCTYCGKEIAEETIFCPYCGKQVGQSLGQQTCAQQPLGQQNTYGQSDNQNYGQAYYQPPKKKSNVGLIIGIVVVGVLVFVGIGAFLANKPSDHVIDQYADQNTDQYTNQNTDDNGNSDPDKANEIEEMMADTWENQSDDMTGKKMYFTHDLVNKEENSYWEFLDNKSARLVMGEGSYYEANYTHIRDEIGMMYTEFKFPQYGLTYDELLRVTNERIESDSSCSGYVVIVFTDMVLHNADGSTETMDNSTPVMYYGVTYDKGDYTLYDIVGANSASYYNFICDK</sequence>
<dbReference type="Pfam" id="PF13240">
    <property type="entry name" value="Zn_Ribbon_1"/>
    <property type="match status" value="1"/>
</dbReference>
<evidence type="ECO:0000313" key="4">
    <source>
        <dbReference type="Proteomes" id="UP000183047"/>
    </source>
</evidence>
<evidence type="ECO:0000259" key="2">
    <source>
        <dbReference type="Pfam" id="PF13240"/>
    </source>
</evidence>
<keyword evidence="4" id="KW-1185">Reference proteome</keyword>
<dbReference type="InterPro" id="IPR026870">
    <property type="entry name" value="Zinc_ribbon_dom"/>
</dbReference>
<name>A0A1G5ALW6_9FIRM</name>
<accession>A0A1G5ALW6</accession>
<dbReference type="AlphaFoldDB" id="A0A1G5ALW6"/>
<feature type="transmembrane region" description="Helical" evidence="1">
    <location>
        <begin position="66"/>
        <end position="88"/>
    </location>
</feature>